<feature type="domain" description="NTP pyrophosphohydrolase MazG-like" evidence="5">
    <location>
        <begin position="40"/>
        <end position="113"/>
    </location>
</feature>
<feature type="domain" description="NTP pyrophosphohydrolase MazG-like" evidence="5">
    <location>
        <begin position="183"/>
        <end position="244"/>
    </location>
</feature>
<dbReference type="CDD" id="cd11528">
    <property type="entry name" value="NTP-PPase_MazG_Nterm"/>
    <property type="match status" value="1"/>
</dbReference>
<evidence type="ECO:0000313" key="6">
    <source>
        <dbReference type="EMBL" id="AMW35216.1"/>
    </source>
</evidence>
<dbReference type="STRING" id="1549855.AY555_08560"/>
<comment type="catalytic activity">
    <reaction evidence="1">
        <text>ATP + H2O = AMP + diphosphate + H(+)</text>
        <dbReference type="Rhea" id="RHEA:14245"/>
        <dbReference type="ChEBI" id="CHEBI:15377"/>
        <dbReference type="ChEBI" id="CHEBI:15378"/>
        <dbReference type="ChEBI" id="CHEBI:30616"/>
        <dbReference type="ChEBI" id="CHEBI:33019"/>
        <dbReference type="ChEBI" id="CHEBI:456215"/>
        <dbReference type="EC" id="3.6.1.8"/>
    </reaction>
</comment>
<dbReference type="InterPro" id="IPR011551">
    <property type="entry name" value="NTP_PyrPHydrolase_MazG"/>
</dbReference>
<sequence length="279" mass="31792">MSKTASKGSVKDDLAPIDRLLAIMQRLRDPEQGCPWDLEQSWESLTRYTLEEAYEVVDAVERKDASSLRDELGDLLLQIVFYSQIATENKIFCFDDVAAGCADKMLRRHPHVFSSGSRVSSAAEQMGLWEDIKEKERKRVQTDRVEDSALDGISRALPAVTRALKLQGRAARVGFDWTDINNVLDKVMEELGEVRDELDSSPVIHCRLSDEIGDLLFSVINLARKVNVDPETALRQANAKFDRRFRLMESLLRNAGKTPENSELEVMEEFWMQVKNQEK</sequence>
<dbReference type="InterPro" id="IPR048011">
    <property type="entry name" value="NTP-PPase_MazG-like_C"/>
</dbReference>
<keyword evidence="6" id="KW-0378">Hydrolase</keyword>
<dbReference type="InterPro" id="IPR048015">
    <property type="entry name" value="NTP-PPase_MazG-like_N"/>
</dbReference>
<dbReference type="PANTHER" id="PTHR30522:SF0">
    <property type="entry name" value="NUCLEOSIDE TRIPHOSPHATE PYROPHOSPHOHYDROLASE"/>
    <property type="match status" value="1"/>
</dbReference>
<dbReference type="FunFam" id="1.10.287.1080:FF:000001">
    <property type="entry name" value="Nucleoside triphosphate pyrophosphohydrolase"/>
    <property type="match status" value="1"/>
</dbReference>
<dbReference type="NCBIfam" id="NF007113">
    <property type="entry name" value="PRK09562.1"/>
    <property type="match status" value="1"/>
</dbReference>
<proteinExistence type="inferred from homology"/>
<dbReference type="GO" id="GO:0046052">
    <property type="term" value="P:UTP catabolic process"/>
    <property type="evidence" value="ECO:0007669"/>
    <property type="project" value="TreeGrafter"/>
</dbReference>
<dbReference type="GO" id="GO:0006950">
    <property type="term" value="P:response to stress"/>
    <property type="evidence" value="ECO:0007669"/>
    <property type="project" value="UniProtKB-ARBA"/>
</dbReference>
<evidence type="ECO:0000259" key="5">
    <source>
        <dbReference type="Pfam" id="PF03819"/>
    </source>
</evidence>
<dbReference type="EMBL" id="CP014525">
    <property type="protein sequence ID" value="AMW35216.1"/>
    <property type="molecule type" value="Genomic_DNA"/>
</dbReference>
<dbReference type="CDD" id="cd11529">
    <property type="entry name" value="NTP-PPase_MazG_Cterm"/>
    <property type="match status" value="1"/>
</dbReference>
<evidence type="ECO:0000256" key="3">
    <source>
        <dbReference type="ARBA" id="ARBA00066372"/>
    </source>
</evidence>
<dbReference type="OrthoDB" id="9808939at2"/>
<dbReference type="EC" id="3.6.1.8" evidence="3"/>
<name>A0A143DEX1_9PROT</name>
<accession>A0A143DEX1</accession>
<dbReference type="GO" id="GO:0006203">
    <property type="term" value="P:dGTP catabolic process"/>
    <property type="evidence" value="ECO:0007669"/>
    <property type="project" value="TreeGrafter"/>
</dbReference>
<protein>
    <recommendedName>
        <fullName evidence="4">Nucleoside triphosphate pyrophosphohydrolase</fullName>
        <ecNumber evidence="3">3.6.1.8</ecNumber>
    </recommendedName>
</protein>
<gene>
    <name evidence="6" type="ORF">AY555_08560</name>
</gene>
<dbReference type="SUPFAM" id="SSF101386">
    <property type="entry name" value="all-alpha NTP pyrophosphatases"/>
    <property type="match status" value="2"/>
</dbReference>
<dbReference type="InterPro" id="IPR004518">
    <property type="entry name" value="MazG-like_dom"/>
</dbReference>
<dbReference type="Gene3D" id="1.10.287.1080">
    <property type="entry name" value="MazG-like"/>
    <property type="match status" value="2"/>
</dbReference>
<evidence type="ECO:0000313" key="7">
    <source>
        <dbReference type="Proteomes" id="UP000076066"/>
    </source>
</evidence>
<dbReference type="Proteomes" id="UP000076066">
    <property type="component" value="Chromosome"/>
</dbReference>
<dbReference type="GO" id="GO:0046076">
    <property type="term" value="P:dTTP catabolic process"/>
    <property type="evidence" value="ECO:0007669"/>
    <property type="project" value="TreeGrafter"/>
</dbReference>
<evidence type="ECO:0000256" key="4">
    <source>
        <dbReference type="ARBA" id="ARBA00074799"/>
    </source>
</evidence>
<dbReference type="FunFam" id="1.10.287.1080:FF:000003">
    <property type="entry name" value="Nucleoside triphosphate pyrophosphohydrolase"/>
    <property type="match status" value="1"/>
</dbReference>
<dbReference type="AlphaFoldDB" id="A0A143DEX1"/>
<keyword evidence="7" id="KW-1185">Reference proteome</keyword>
<dbReference type="PANTHER" id="PTHR30522">
    <property type="entry name" value="NUCLEOSIDE TRIPHOSPHATE PYROPHOSPHOHYDROLASE"/>
    <property type="match status" value="1"/>
</dbReference>
<dbReference type="GO" id="GO:0047693">
    <property type="term" value="F:ATP diphosphatase activity"/>
    <property type="evidence" value="ECO:0007669"/>
    <property type="project" value="UniProtKB-EC"/>
</dbReference>
<comment type="similarity">
    <text evidence="2">Belongs to the nucleoside triphosphate pyrophosphohydrolase family.</text>
</comment>
<dbReference type="KEGG" id="hjo:AY555_08560"/>
<reference evidence="6 7" key="1">
    <citation type="submission" date="2016-02" db="EMBL/GenBank/DDBJ databases">
        <title>Complete Genome of H5569, the type strain of the newly described species Haematospirillium jordaniae.</title>
        <authorList>
            <person name="Nicholson A.C."/>
            <person name="Humrighouse B.W."/>
            <person name="Loparov V."/>
            <person name="McQuiston J.R."/>
        </authorList>
    </citation>
    <scope>NUCLEOTIDE SEQUENCE [LARGE SCALE GENOMIC DNA]</scope>
    <source>
        <strain evidence="6 7">H5569</strain>
    </source>
</reference>
<dbReference type="GO" id="GO:0046047">
    <property type="term" value="P:TTP catabolic process"/>
    <property type="evidence" value="ECO:0007669"/>
    <property type="project" value="TreeGrafter"/>
</dbReference>
<dbReference type="Pfam" id="PF03819">
    <property type="entry name" value="MazG"/>
    <property type="match status" value="2"/>
</dbReference>
<evidence type="ECO:0000256" key="1">
    <source>
        <dbReference type="ARBA" id="ARBA00052141"/>
    </source>
</evidence>
<dbReference type="GO" id="GO:0046061">
    <property type="term" value="P:dATP catabolic process"/>
    <property type="evidence" value="ECO:0007669"/>
    <property type="project" value="TreeGrafter"/>
</dbReference>
<organism evidence="6 7">
    <name type="scientific">Haematospirillum jordaniae</name>
    <dbReference type="NCBI Taxonomy" id="1549855"/>
    <lineage>
        <taxon>Bacteria</taxon>
        <taxon>Pseudomonadati</taxon>
        <taxon>Pseudomonadota</taxon>
        <taxon>Alphaproteobacteria</taxon>
        <taxon>Rhodospirillales</taxon>
        <taxon>Novispirillaceae</taxon>
        <taxon>Haematospirillum</taxon>
    </lineage>
</organism>
<dbReference type="GO" id="GO:0046081">
    <property type="term" value="P:dUTP catabolic process"/>
    <property type="evidence" value="ECO:0007669"/>
    <property type="project" value="TreeGrafter"/>
</dbReference>
<dbReference type="NCBIfam" id="TIGR00444">
    <property type="entry name" value="mazG"/>
    <property type="match status" value="1"/>
</dbReference>
<evidence type="ECO:0000256" key="2">
    <source>
        <dbReference type="ARBA" id="ARBA00061115"/>
    </source>
</evidence>